<dbReference type="InterPro" id="IPR028877">
    <property type="entry name" value="Ribosomal_eL20"/>
</dbReference>
<comment type="similarity">
    <text evidence="1 4">Belongs to the eukaryotic ribosomal protein eL20 family.</text>
</comment>
<evidence type="ECO:0000256" key="3">
    <source>
        <dbReference type="ARBA" id="ARBA00023274"/>
    </source>
</evidence>
<reference evidence="6" key="1">
    <citation type="submission" date="2022-12" db="EMBL/GenBank/DDBJ databases">
        <authorList>
            <person name="Webb A."/>
        </authorList>
    </citation>
    <scope>NUCLEOTIDE SEQUENCE</scope>
    <source>
        <strain evidence="6">Pd1</strain>
    </source>
</reference>
<dbReference type="FunFam" id="3.10.20.10:FF:000001">
    <property type="entry name" value="60S ribosomal protein L18a"/>
    <property type="match status" value="1"/>
</dbReference>
<evidence type="ECO:0000256" key="2">
    <source>
        <dbReference type="ARBA" id="ARBA00022980"/>
    </source>
</evidence>
<dbReference type="GO" id="GO:1990904">
    <property type="term" value="C:ribonucleoprotein complex"/>
    <property type="evidence" value="ECO:0007669"/>
    <property type="project" value="UniProtKB-KW"/>
</dbReference>
<dbReference type="AlphaFoldDB" id="A0AAV0TCV6"/>
<dbReference type="Pfam" id="PF01775">
    <property type="entry name" value="Ribosomal_L18A"/>
    <property type="match status" value="1"/>
</dbReference>
<dbReference type="PIRSF" id="PIRSF002190">
    <property type="entry name" value="Ribosomal_L18a"/>
    <property type="match status" value="1"/>
</dbReference>
<organism evidence="6 7">
    <name type="scientific">Peronospora destructor</name>
    <dbReference type="NCBI Taxonomy" id="86335"/>
    <lineage>
        <taxon>Eukaryota</taxon>
        <taxon>Sar</taxon>
        <taxon>Stramenopiles</taxon>
        <taxon>Oomycota</taxon>
        <taxon>Peronosporomycetes</taxon>
        <taxon>Peronosporales</taxon>
        <taxon>Peronosporaceae</taxon>
        <taxon>Peronospora</taxon>
    </lineage>
</organism>
<name>A0AAV0TCV6_9STRA</name>
<keyword evidence="2 4" id="KW-0689">Ribosomal protein</keyword>
<proteinExistence type="inferred from homology"/>
<evidence type="ECO:0000256" key="1">
    <source>
        <dbReference type="ARBA" id="ARBA00009362"/>
    </source>
</evidence>
<evidence type="ECO:0000256" key="4">
    <source>
        <dbReference type="PIRNR" id="PIRNR002190"/>
    </source>
</evidence>
<keyword evidence="3 4" id="KW-0687">Ribonucleoprotein</keyword>
<dbReference type="GO" id="GO:0006412">
    <property type="term" value="P:translation"/>
    <property type="evidence" value="ECO:0007669"/>
    <property type="project" value="InterPro"/>
</dbReference>
<evidence type="ECO:0000313" key="6">
    <source>
        <dbReference type="EMBL" id="CAI5717145.1"/>
    </source>
</evidence>
<accession>A0AAV0TCV6</accession>
<evidence type="ECO:0000313" key="7">
    <source>
        <dbReference type="Proteomes" id="UP001162029"/>
    </source>
</evidence>
<comment type="caution">
    <text evidence="6">The sequence shown here is derived from an EMBL/GenBank/DDBJ whole genome shotgun (WGS) entry which is preliminary data.</text>
</comment>
<evidence type="ECO:0000259" key="5">
    <source>
        <dbReference type="Pfam" id="PF01775"/>
    </source>
</evidence>
<dbReference type="Proteomes" id="UP001162029">
    <property type="component" value="Unassembled WGS sequence"/>
</dbReference>
<dbReference type="Gene3D" id="3.10.20.10">
    <property type="match status" value="2"/>
</dbReference>
<gene>
    <name evidence="6" type="ORF">PDE001_LOCUS1632</name>
</gene>
<dbReference type="EMBL" id="CANTFM010000294">
    <property type="protein sequence ID" value="CAI5717145.1"/>
    <property type="molecule type" value="Genomic_DNA"/>
</dbReference>
<dbReference type="PANTHER" id="PTHR10052">
    <property type="entry name" value="60S RIBOSOMAL PROTEIN L18A"/>
    <property type="match status" value="1"/>
</dbReference>
<dbReference type="FunFam" id="3.10.20.10:FF:000002">
    <property type="entry name" value="60S ribosomal protein L18a"/>
    <property type="match status" value="1"/>
</dbReference>
<feature type="domain" description="Large ribosomal subunit protein eL20" evidence="5">
    <location>
        <begin position="18"/>
        <end position="139"/>
    </location>
</feature>
<dbReference type="SUPFAM" id="SSF160374">
    <property type="entry name" value="RplX-like"/>
    <property type="match status" value="1"/>
</dbReference>
<dbReference type="GO" id="GO:0005840">
    <property type="term" value="C:ribosome"/>
    <property type="evidence" value="ECO:0007669"/>
    <property type="project" value="UniProtKB-KW"/>
</dbReference>
<protein>
    <recommendedName>
        <fullName evidence="4">60S ribosomal protein L18a</fullName>
    </recommendedName>
</protein>
<sequence length="190" mass="22600">MFVHSERFPEREPCRYIRQFQVVGRKAPTEKEPKPPTYRMKLFAPNPVLAQSRFWYFLHQMKKMKKTTGEILDINELTEKNRRVINNYGIWIRYNSRSGTHNMYKEYRDVTLCKAVEQMYSELAGRHRARPRSIQIMRTAIVAAKDTKKLNVQQFHNSKISFPLSHRLPRAAEKHLKTVFKASRPCTFRG</sequence>
<keyword evidence="7" id="KW-1185">Reference proteome</keyword>
<dbReference type="InterPro" id="IPR021138">
    <property type="entry name" value="Ribosomal_eL20_eukaryotes"/>
</dbReference>
<dbReference type="InterPro" id="IPR023573">
    <property type="entry name" value="Ribosomal_eL20_dom"/>
</dbReference>
<dbReference type="HAMAP" id="MF_00273">
    <property type="entry name" value="Ribosomal_eL20"/>
    <property type="match status" value="1"/>
</dbReference>
<dbReference type="GO" id="GO:0003735">
    <property type="term" value="F:structural constituent of ribosome"/>
    <property type="evidence" value="ECO:0007669"/>
    <property type="project" value="InterPro"/>
</dbReference>